<keyword evidence="2" id="KW-1185">Reference proteome</keyword>
<reference evidence="1 2" key="1">
    <citation type="journal article" date="2012" name="Proc. Natl. Acad. Sci. U.S.A.">
        <title>Comparative genomics of Ceriporiopsis subvermispora and Phanerochaete chrysosporium provide insight into selective ligninolysis.</title>
        <authorList>
            <person name="Fernandez-Fueyo E."/>
            <person name="Ruiz-Duenas F.J."/>
            <person name="Ferreira P."/>
            <person name="Floudas D."/>
            <person name="Hibbett D.S."/>
            <person name="Canessa P."/>
            <person name="Larrondo L.F."/>
            <person name="James T.Y."/>
            <person name="Seelenfreund D."/>
            <person name="Lobos S."/>
            <person name="Polanco R."/>
            <person name="Tello M."/>
            <person name="Honda Y."/>
            <person name="Watanabe T."/>
            <person name="Watanabe T."/>
            <person name="Ryu J.S."/>
            <person name="Kubicek C.P."/>
            <person name="Schmoll M."/>
            <person name="Gaskell J."/>
            <person name="Hammel K.E."/>
            <person name="St John F.J."/>
            <person name="Vanden Wymelenberg A."/>
            <person name="Sabat G."/>
            <person name="Splinter BonDurant S."/>
            <person name="Syed K."/>
            <person name="Yadav J.S."/>
            <person name="Doddapaneni H."/>
            <person name="Subramanian V."/>
            <person name="Lavin J.L."/>
            <person name="Oguiza J.A."/>
            <person name="Perez G."/>
            <person name="Pisabarro A.G."/>
            <person name="Ramirez L."/>
            <person name="Santoyo F."/>
            <person name="Master E."/>
            <person name="Coutinho P.M."/>
            <person name="Henrissat B."/>
            <person name="Lombard V."/>
            <person name="Magnuson J.K."/>
            <person name="Kuees U."/>
            <person name="Hori C."/>
            <person name="Igarashi K."/>
            <person name="Samejima M."/>
            <person name="Held B.W."/>
            <person name="Barry K.W."/>
            <person name="LaButti K.M."/>
            <person name="Lapidus A."/>
            <person name="Lindquist E.A."/>
            <person name="Lucas S.M."/>
            <person name="Riley R."/>
            <person name="Salamov A.A."/>
            <person name="Hoffmeister D."/>
            <person name="Schwenk D."/>
            <person name="Hadar Y."/>
            <person name="Yarden O."/>
            <person name="de Vries R.P."/>
            <person name="Wiebenga A."/>
            <person name="Stenlid J."/>
            <person name="Eastwood D."/>
            <person name="Grigoriev I.V."/>
            <person name="Berka R.M."/>
            <person name="Blanchette R.A."/>
            <person name="Kersten P."/>
            <person name="Martinez A.T."/>
            <person name="Vicuna R."/>
            <person name="Cullen D."/>
        </authorList>
    </citation>
    <scope>NUCLEOTIDE SEQUENCE [LARGE SCALE GENOMIC DNA]</scope>
    <source>
        <strain evidence="1 2">B</strain>
    </source>
</reference>
<evidence type="ECO:0000313" key="2">
    <source>
        <dbReference type="Proteomes" id="UP000016930"/>
    </source>
</evidence>
<gene>
    <name evidence="1" type="ORF">CERSUDRAFT_112831</name>
</gene>
<proteinExistence type="predicted"/>
<protein>
    <submittedName>
        <fullName evidence="1">Uncharacterized protein</fullName>
    </submittedName>
</protein>
<dbReference type="HOGENOM" id="CLU_2183640_0_0_1"/>
<accession>M2PRD1</accession>
<dbReference type="Proteomes" id="UP000016930">
    <property type="component" value="Unassembled WGS sequence"/>
</dbReference>
<dbReference type="EMBL" id="KB445794">
    <property type="protein sequence ID" value="EMD39154.1"/>
    <property type="molecule type" value="Genomic_DNA"/>
</dbReference>
<name>M2PRD1_CERS8</name>
<organism evidence="1 2">
    <name type="scientific">Ceriporiopsis subvermispora (strain B)</name>
    <name type="common">White-rot fungus</name>
    <name type="synonym">Gelatoporia subvermispora</name>
    <dbReference type="NCBI Taxonomy" id="914234"/>
    <lineage>
        <taxon>Eukaryota</taxon>
        <taxon>Fungi</taxon>
        <taxon>Dikarya</taxon>
        <taxon>Basidiomycota</taxon>
        <taxon>Agaricomycotina</taxon>
        <taxon>Agaricomycetes</taxon>
        <taxon>Polyporales</taxon>
        <taxon>Gelatoporiaceae</taxon>
        <taxon>Gelatoporia</taxon>
    </lineage>
</organism>
<evidence type="ECO:0000313" key="1">
    <source>
        <dbReference type="EMBL" id="EMD39154.1"/>
    </source>
</evidence>
<sequence length="109" mass="11911">MSHSATGWVKLAKNSNTKFVACFTLPETKHVVSFAGKLEQPIETCECAQATLTYGDPKDLEGIHEVDHADFGSYLSFALDNSVRINGQLDNRVTSVHTRAKGSWIANDA</sequence>
<dbReference type="AlphaFoldDB" id="M2PRD1"/>